<feature type="region of interest" description="Disordered" evidence="1">
    <location>
        <begin position="486"/>
        <end position="515"/>
    </location>
</feature>
<sequence>MSRSSPPRFSVPAAAASGAPPSGGPQFSYPTNEDMQIARSSFLQLAAAVEAAAKSKSVSSAVEALKWSLKGLQDVARLLLVLMQQQQRCRVLLSQAAISHNPFSEVTYTASMHAEQLLRDTAAAWAEADSQLLLQLLLQLPHTHAEASSAHAAPTSSGSLDTPAAAHDSPGNGESWNSSAPAAPARGAINPLVYGEVLQTVTWICSRVPQQLRYFLHPLIQTAEVLRKTHQRAAAAGAASASPKAADSSMLSDTWPAGVPAAPDGKGCGVHCAAEAAVACGGAEAVHALLLLLQREGLRLLASPRCTPTAGLLLIEAAGRKASARLLQREATAEFQAMWIQNEEGRRSCSSLAGTAAAATEGALSKKRRVAASLASQIGVNSISVPAELSVDADTTAARAVAAACSAMAAASRVVVVAETDRGAWRAEEQQVDATSLLVEAYNPQRLTSLLIQGLQRSSSGSSNSGVAARACAPVMDLLQAAEAKIRQGDSSNHRAHESAAAQGSSRGKGQISLPSLFEGSLPEEDLASYSAAEAEGSNSDHACEFPHLVHPAESYMKLLAAQVLSSPLPERLAGSNAYADRLSFLQWRQQLFLRLVERTAEPMRSYLLQKTVATIFRKDDAFKVSLQGSSTPLFVLQTHLALALDLLFFLSSRSCKSHLQSKHQQASTAVLAAGSSPLTCSLLGKLPEGVEGWDSWSLSRSSHSLSPMSDYEKAFGECISKAYCQELLDDTYVYRRLPVALSLLPLAELLAARLLMPSETWRDNRGLSDAFALEALWELLRRRGMLSPSPAAALDCVGVKEALRKRLELLRLEGSLGEAVGGTEAKDRGIFCFCSCWFSDSFSAASWGRRFLEGKFLVGACIKRLRSPRSIPPLGKLAFDGGAVAAALARSARRSRFLAICSRKRLPEQGAFDAPYAHAGVATADERYPWQGEPPG</sequence>
<feature type="region of interest" description="Disordered" evidence="1">
    <location>
        <begin position="147"/>
        <end position="182"/>
    </location>
</feature>
<dbReference type="VEuPathDB" id="ToxoDB:LOC34617553"/>
<evidence type="ECO:0000313" key="3">
    <source>
        <dbReference type="Proteomes" id="UP000095192"/>
    </source>
</evidence>
<dbReference type="InParanoid" id="A0A1D3CXR4"/>
<feature type="compositionally biased region" description="Basic and acidic residues" evidence="1">
    <location>
        <begin position="486"/>
        <end position="498"/>
    </location>
</feature>
<feature type="compositionally biased region" description="Low complexity" evidence="1">
    <location>
        <begin position="147"/>
        <end position="159"/>
    </location>
</feature>
<organism evidence="2 3">
    <name type="scientific">Cyclospora cayetanensis</name>
    <dbReference type="NCBI Taxonomy" id="88456"/>
    <lineage>
        <taxon>Eukaryota</taxon>
        <taxon>Sar</taxon>
        <taxon>Alveolata</taxon>
        <taxon>Apicomplexa</taxon>
        <taxon>Conoidasida</taxon>
        <taxon>Coccidia</taxon>
        <taxon>Eucoccidiorida</taxon>
        <taxon>Eimeriorina</taxon>
        <taxon>Eimeriidae</taxon>
        <taxon>Cyclospora</taxon>
    </lineage>
</organism>
<proteinExistence type="predicted"/>
<feature type="region of interest" description="Disordered" evidence="1">
    <location>
        <begin position="1"/>
        <end position="30"/>
    </location>
</feature>
<protein>
    <submittedName>
        <fullName evidence="2">Uncharacterized protein</fullName>
    </submittedName>
</protein>
<dbReference type="Proteomes" id="UP000095192">
    <property type="component" value="Unassembled WGS sequence"/>
</dbReference>
<evidence type="ECO:0000313" key="2">
    <source>
        <dbReference type="EMBL" id="OEH75995.1"/>
    </source>
</evidence>
<dbReference type="VEuPathDB" id="ToxoDB:cyc_00365"/>
<evidence type="ECO:0000256" key="1">
    <source>
        <dbReference type="SAM" id="MobiDB-lite"/>
    </source>
</evidence>
<dbReference type="AlphaFoldDB" id="A0A1D3CXR4"/>
<keyword evidence="3" id="KW-1185">Reference proteome</keyword>
<name>A0A1D3CXR4_9EIME</name>
<gene>
    <name evidence="2" type="ORF">cyc_00365</name>
</gene>
<accession>A0A1D3CXR4</accession>
<comment type="caution">
    <text evidence="2">The sequence shown here is derived from an EMBL/GenBank/DDBJ whole genome shotgun (WGS) entry which is preliminary data.</text>
</comment>
<reference evidence="2 3" key="1">
    <citation type="journal article" date="2016" name="BMC Genomics">
        <title>Comparative genomics reveals Cyclospora cayetanensis possesses coccidia-like metabolism and invasion components but unique surface antigens.</title>
        <authorList>
            <person name="Liu S."/>
            <person name="Wang L."/>
            <person name="Zheng H."/>
            <person name="Xu Z."/>
            <person name="Roellig D.M."/>
            <person name="Li N."/>
            <person name="Frace M.A."/>
            <person name="Tang K."/>
            <person name="Arrowood M.J."/>
            <person name="Moss D.M."/>
            <person name="Zhang L."/>
            <person name="Feng Y."/>
            <person name="Xiao L."/>
        </authorList>
    </citation>
    <scope>NUCLEOTIDE SEQUENCE [LARGE SCALE GENOMIC DNA]</scope>
    <source>
        <strain evidence="2 3">CHN_HEN01</strain>
    </source>
</reference>
<dbReference type="EMBL" id="JROU02001562">
    <property type="protein sequence ID" value="OEH75995.1"/>
    <property type="molecule type" value="Genomic_DNA"/>
</dbReference>